<dbReference type="Proteomes" id="UP000074866">
    <property type="component" value="Unassembled WGS sequence"/>
</dbReference>
<comment type="caution">
    <text evidence="1">The sequence shown here is derived from an EMBL/GenBank/DDBJ whole genome shotgun (WGS) entry which is preliminary data.</text>
</comment>
<evidence type="ECO:0000313" key="2">
    <source>
        <dbReference type="Proteomes" id="UP000074866"/>
    </source>
</evidence>
<name>A0ACC4ZZA7_9BACL</name>
<accession>A0ACC4ZZA7</accession>
<organism evidence="1 2">
    <name type="scientific">Paenibacillus jamilae</name>
    <dbReference type="NCBI Taxonomy" id="114136"/>
    <lineage>
        <taxon>Bacteria</taxon>
        <taxon>Bacillati</taxon>
        <taxon>Bacillota</taxon>
        <taxon>Bacilli</taxon>
        <taxon>Bacillales</taxon>
        <taxon>Paenibacillaceae</taxon>
        <taxon>Paenibacillus</taxon>
    </lineage>
</organism>
<gene>
    <name evidence="1" type="ORF">NS115_03830</name>
</gene>
<dbReference type="EMBL" id="LDRX01000015">
    <property type="protein sequence ID" value="KTS84469.1"/>
    <property type="molecule type" value="Genomic_DNA"/>
</dbReference>
<proteinExistence type="predicted"/>
<sequence length="61" mass="7037">MMADLRYGRATPEETIERIRGARLVFRTIMQYADYDPEIKDLIGKEVDAADFLIELVASMK</sequence>
<reference evidence="1 2" key="1">
    <citation type="journal article" date="2016" name="Front. Microbiol.">
        <title>Genomic Resource of Rice Seed Associated Bacteria.</title>
        <authorList>
            <person name="Midha S."/>
            <person name="Bansal K."/>
            <person name="Sharma S."/>
            <person name="Kumar N."/>
            <person name="Patil P.P."/>
            <person name="Chaudhry V."/>
            <person name="Patil P.B."/>
        </authorList>
    </citation>
    <scope>NUCLEOTIDE SEQUENCE [LARGE SCALE GENOMIC DNA]</scope>
    <source>
        <strain evidence="1 2">NS115</strain>
    </source>
</reference>
<protein>
    <submittedName>
        <fullName evidence="1">Uncharacterized protein</fullName>
    </submittedName>
</protein>
<evidence type="ECO:0000313" key="1">
    <source>
        <dbReference type="EMBL" id="KTS84469.1"/>
    </source>
</evidence>
<keyword evidence="2" id="KW-1185">Reference proteome</keyword>